<organism evidence="5 6">
    <name type="scientific">Pantoea nemavictus</name>
    <dbReference type="NCBI Taxonomy" id="2726955"/>
    <lineage>
        <taxon>Bacteria</taxon>
        <taxon>Pseudomonadati</taxon>
        <taxon>Pseudomonadota</taxon>
        <taxon>Gammaproteobacteria</taxon>
        <taxon>Enterobacterales</taxon>
        <taxon>Erwiniaceae</taxon>
        <taxon>Pantoea</taxon>
    </lineage>
</organism>
<comment type="caution">
    <text evidence="5">The sequence shown here is derived from an EMBL/GenBank/DDBJ whole genome shotgun (WGS) entry which is preliminary data.</text>
</comment>
<dbReference type="InterPro" id="IPR001638">
    <property type="entry name" value="Solute-binding_3/MltF_N"/>
</dbReference>
<feature type="domain" description="Solute-binding protein family 3/N-terminal" evidence="4">
    <location>
        <begin position="57"/>
        <end position="287"/>
    </location>
</feature>
<proteinExistence type="inferred from homology"/>
<reference evidence="5 6" key="1">
    <citation type="submission" date="2023-12" db="EMBL/GenBank/DDBJ databases">
        <title>Gut-associated functions are favored during microbiome assembly across C. elegans life.</title>
        <authorList>
            <person name="Zimmermann J."/>
        </authorList>
    </citation>
    <scope>NUCLEOTIDE SEQUENCE [LARGE SCALE GENOMIC DNA]</scope>
    <source>
        <strain evidence="5 6">BIGb0393</strain>
    </source>
</reference>
<name>A0ABU8Q0E6_9GAMM</name>
<keyword evidence="2 3" id="KW-0732">Signal</keyword>
<dbReference type="PANTHER" id="PTHR35936">
    <property type="entry name" value="MEMBRANE-BOUND LYTIC MUREIN TRANSGLYCOSYLASE F"/>
    <property type="match status" value="1"/>
</dbReference>
<evidence type="ECO:0000313" key="5">
    <source>
        <dbReference type="EMBL" id="MEJ5047634.1"/>
    </source>
</evidence>
<protein>
    <submittedName>
        <fullName evidence="5">ABC transporter substrate-binding protein</fullName>
    </submittedName>
</protein>
<evidence type="ECO:0000259" key="4">
    <source>
        <dbReference type="SMART" id="SM00062"/>
    </source>
</evidence>
<feature type="chain" id="PRO_5046552583" evidence="3">
    <location>
        <begin position="25"/>
        <end position="305"/>
    </location>
</feature>
<dbReference type="SMART" id="SM00062">
    <property type="entry name" value="PBPb"/>
    <property type="match status" value="1"/>
</dbReference>
<dbReference type="SUPFAM" id="SSF53850">
    <property type="entry name" value="Periplasmic binding protein-like II"/>
    <property type="match status" value="1"/>
</dbReference>
<evidence type="ECO:0000256" key="2">
    <source>
        <dbReference type="ARBA" id="ARBA00022729"/>
    </source>
</evidence>
<dbReference type="Proteomes" id="UP001362100">
    <property type="component" value="Unassembled WGS sequence"/>
</dbReference>
<evidence type="ECO:0000256" key="1">
    <source>
        <dbReference type="ARBA" id="ARBA00010333"/>
    </source>
</evidence>
<dbReference type="PANTHER" id="PTHR35936:SF17">
    <property type="entry name" value="ARGININE-BINDING EXTRACELLULAR PROTEIN ARTP"/>
    <property type="match status" value="1"/>
</dbReference>
<sequence length="305" mass="32812">MLNIKSLLMGSLLTSALLASSAHAQEESGVAAKINFQVASDKKLQALLPKEIIKKGYVIAGTNPNTPPTTFFLEDNKTLSGRDVDIMNAIGQRLGLKVIWKETGGFDNIIPGLKTGRFDAVLSNIRPSQKRFAQIDFISYFDSSRQAVISRKDRNVAPFKALTALCGETVGAGVGTAQIEFLNEASKTCLSENKPAINVAVFPSRPDGVVAVLSGRISFYYGPWEGLAYQAAQLKNLAITGEISVQEPPMSIGLPKGSPIELAVQAALNSLIQDGTYQKILDSWFIGYGAVKEAKLNQDIFASQS</sequence>
<dbReference type="Pfam" id="PF00497">
    <property type="entry name" value="SBP_bac_3"/>
    <property type="match status" value="1"/>
</dbReference>
<evidence type="ECO:0000256" key="3">
    <source>
        <dbReference type="SAM" id="SignalP"/>
    </source>
</evidence>
<dbReference type="EMBL" id="JBBGZW010000002">
    <property type="protein sequence ID" value="MEJ5047634.1"/>
    <property type="molecule type" value="Genomic_DNA"/>
</dbReference>
<dbReference type="RefSeq" id="WP_180823886.1">
    <property type="nucleotide sequence ID" value="NZ_JACAWY010000002.1"/>
</dbReference>
<dbReference type="CDD" id="cd01004">
    <property type="entry name" value="PBP2_MidA_like"/>
    <property type="match status" value="1"/>
</dbReference>
<evidence type="ECO:0000313" key="6">
    <source>
        <dbReference type="Proteomes" id="UP001362100"/>
    </source>
</evidence>
<accession>A0ABU8Q0E6</accession>
<feature type="signal peptide" evidence="3">
    <location>
        <begin position="1"/>
        <end position="24"/>
    </location>
</feature>
<gene>
    <name evidence="5" type="ORF">WH298_20820</name>
</gene>
<comment type="similarity">
    <text evidence="1">Belongs to the bacterial solute-binding protein 3 family.</text>
</comment>
<keyword evidence="6" id="KW-1185">Reference proteome</keyword>
<dbReference type="Gene3D" id="3.40.190.10">
    <property type="entry name" value="Periplasmic binding protein-like II"/>
    <property type="match status" value="2"/>
</dbReference>